<feature type="binding site" evidence="4">
    <location>
        <position position="36"/>
    </location>
    <ligand>
        <name>1D-myo-inositol 2-(L-cysteinylamino)-2-deoxy-alpha-D-glucopyranoside</name>
        <dbReference type="ChEBI" id="CHEBI:58887"/>
    </ligand>
</feature>
<dbReference type="AlphaFoldDB" id="A0A3L8P011"/>
<dbReference type="GO" id="GO:0035447">
    <property type="term" value="F:mycothiol synthase activity"/>
    <property type="evidence" value="ECO:0007669"/>
    <property type="project" value="UniProtKB-UniRule"/>
</dbReference>
<evidence type="ECO:0000256" key="3">
    <source>
        <dbReference type="ARBA" id="ARBA00023315"/>
    </source>
</evidence>
<protein>
    <recommendedName>
        <fullName evidence="4">Mycothiol acetyltransferase</fullName>
        <shortName evidence="4">MSH acetyltransferase</shortName>
        <ecNumber evidence="4">2.3.1.189</ecNumber>
    </recommendedName>
    <alternativeName>
        <fullName evidence="4">Mycothiol synthase</fullName>
    </alternativeName>
</protein>
<comment type="caution">
    <text evidence="6">The sequence shown here is derived from an EMBL/GenBank/DDBJ whole genome shotgun (WGS) entry which is preliminary data.</text>
</comment>
<dbReference type="Gene3D" id="3.40.630.30">
    <property type="match status" value="1"/>
</dbReference>
<feature type="binding site" evidence="4">
    <location>
        <position position="208"/>
    </location>
    <ligand>
        <name>1D-myo-inositol 2-(L-cysteinylamino)-2-deoxy-alpha-D-glucopyranoside</name>
        <dbReference type="ChEBI" id="CHEBI:58887"/>
    </ligand>
</feature>
<dbReference type="InterPro" id="IPR016181">
    <property type="entry name" value="Acyl_CoA_acyltransferase"/>
</dbReference>
<dbReference type="EMBL" id="RDBE01000010">
    <property type="protein sequence ID" value="RLV48361.1"/>
    <property type="molecule type" value="Genomic_DNA"/>
</dbReference>
<dbReference type="HAMAP" id="MF_01698">
    <property type="entry name" value="MshD"/>
    <property type="match status" value="1"/>
</dbReference>
<gene>
    <name evidence="4 6" type="primary">mshD</name>
    <name evidence="6" type="ORF">D9V37_16095</name>
</gene>
<dbReference type="EC" id="2.3.1.189" evidence="4"/>
<feature type="domain" description="N-acetyltransferase" evidence="5">
    <location>
        <begin position="142"/>
        <end position="289"/>
    </location>
</feature>
<feature type="binding site" evidence="4">
    <location>
        <position position="168"/>
    </location>
    <ligand>
        <name>1D-myo-inositol 2-(L-cysteinylamino)-2-deoxy-alpha-D-glucopyranoside</name>
        <dbReference type="ChEBI" id="CHEBI:58887"/>
    </ligand>
</feature>
<keyword evidence="7" id="KW-1185">Reference proteome</keyword>
<dbReference type="GO" id="GO:0010125">
    <property type="term" value="P:mycothiol biosynthetic process"/>
    <property type="evidence" value="ECO:0007669"/>
    <property type="project" value="UniProtKB-UniRule"/>
</dbReference>
<evidence type="ECO:0000256" key="4">
    <source>
        <dbReference type="HAMAP-Rule" id="MF_01698"/>
    </source>
</evidence>
<keyword evidence="3 4" id="KW-0012">Acyltransferase</keyword>
<feature type="binding site" evidence="4">
    <location>
        <begin position="69"/>
        <end position="71"/>
    </location>
    <ligand>
        <name>acetyl-CoA</name>
        <dbReference type="ChEBI" id="CHEBI:57288"/>
        <label>1</label>
    </ligand>
</feature>
<dbReference type="PANTHER" id="PTHR43617">
    <property type="entry name" value="L-AMINO ACID N-ACETYLTRANSFERASE"/>
    <property type="match status" value="1"/>
</dbReference>
<organism evidence="6 7">
    <name type="scientific">Nocardioides mangrovicus</name>
    <dbReference type="NCBI Taxonomy" id="2478913"/>
    <lineage>
        <taxon>Bacteria</taxon>
        <taxon>Bacillati</taxon>
        <taxon>Actinomycetota</taxon>
        <taxon>Actinomycetes</taxon>
        <taxon>Propionibacteriales</taxon>
        <taxon>Nocardioidaceae</taxon>
        <taxon>Nocardioides</taxon>
    </lineage>
</organism>
<dbReference type="GO" id="GO:0008999">
    <property type="term" value="F:protein-N-terminal-alanine acetyltransferase activity"/>
    <property type="evidence" value="ECO:0007669"/>
    <property type="project" value="TreeGrafter"/>
</dbReference>
<keyword evidence="1 4" id="KW-0808">Transferase</keyword>
<dbReference type="Proteomes" id="UP000281708">
    <property type="component" value="Unassembled WGS sequence"/>
</dbReference>
<keyword evidence="2 4" id="KW-0677">Repeat</keyword>
<name>A0A3L8P011_9ACTN</name>
<dbReference type="PROSITE" id="PS51186">
    <property type="entry name" value="GNAT"/>
    <property type="match status" value="1"/>
</dbReference>
<dbReference type="CDD" id="cd04301">
    <property type="entry name" value="NAT_SF"/>
    <property type="match status" value="1"/>
</dbReference>
<comment type="subunit">
    <text evidence="4">Monomer.</text>
</comment>
<comment type="similarity">
    <text evidence="4">Belongs to the acetyltransferase family. MshD subfamily.</text>
</comment>
<dbReference type="NCBIfam" id="TIGR03448">
    <property type="entry name" value="mycothiol_MshD"/>
    <property type="match status" value="1"/>
</dbReference>
<evidence type="ECO:0000259" key="5">
    <source>
        <dbReference type="PROSITE" id="PS51186"/>
    </source>
</evidence>
<comment type="caution">
    <text evidence="4">Lacks conserved residue(s) required for the propagation of feature annotation.</text>
</comment>
<dbReference type="OrthoDB" id="3208058at2"/>
<dbReference type="InterPro" id="IPR017813">
    <property type="entry name" value="Mycothiol_AcTrfase"/>
</dbReference>
<evidence type="ECO:0000256" key="2">
    <source>
        <dbReference type="ARBA" id="ARBA00022737"/>
    </source>
</evidence>
<dbReference type="Pfam" id="PF00583">
    <property type="entry name" value="Acetyltransf_1"/>
    <property type="match status" value="1"/>
</dbReference>
<feature type="binding site" evidence="4">
    <location>
        <begin position="221"/>
        <end position="223"/>
    </location>
    <ligand>
        <name>acetyl-CoA</name>
        <dbReference type="ChEBI" id="CHEBI:57288"/>
        <label>2</label>
    </ligand>
</feature>
<evidence type="ECO:0000256" key="1">
    <source>
        <dbReference type="ARBA" id="ARBA00022679"/>
    </source>
</evidence>
<accession>A0A3L8P011</accession>
<comment type="function">
    <text evidence="4">Catalyzes the transfer of acetyl from acetyl-CoA to desacetylmycothiol (Cys-GlcN-Ins) to form mycothiol.</text>
</comment>
<sequence length="289" mass="30975">MTADEFDWSASTGPAAQLRAIAAAADEHDGVVSLNEAAQLHLKHRGLDGSTLVLDEGGFALLTGSDLDLVVAPEARSHGLGTALAREALSGVDREIDAWSHSDCGAAARIAERLGLPRERELWVMSRPLDATLPAAEPSAGYTVRTFRDGDEEGLLETNALAFSHHPEQGHMSLADFRERQSEDWFDPAGLFLAVDSEEQILGFHWTKVHREENLGEVYVVAVNPRAAGRGIGKVLTNAGLLHLRDLGLPTVILYVDGDNAPAIAVYDGAGFTRVRVEAQYRGVPALAG</sequence>
<comment type="catalytic activity">
    <reaction evidence="4">
        <text>1D-myo-inositol 2-(L-cysteinylamino)-2-deoxy-alpha-D-glucopyranoside + acetyl-CoA = mycothiol + CoA + H(+)</text>
        <dbReference type="Rhea" id="RHEA:26172"/>
        <dbReference type="ChEBI" id="CHEBI:15378"/>
        <dbReference type="ChEBI" id="CHEBI:16768"/>
        <dbReference type="ChEBI" id="CHEBI:57287"/>
        <dbReference type="ChEBI" id="CHEBI:57288"/>
        <dbReference type="ChEBI" id="CHEBI:58887"/>
        <dbReference type="EC" id="2.3.1.189"/>
    </reaction>
</comment>
<feature type="binding site" evidence="4">
    <location>
        <position position="217"/>
    </location>
    <ligand>
        <name>1D-myo-inositol 2-(L-cysteinylamino)-2-deoxy-alpha-D-glucopyranoside</name>
        <dbReference type="ChEBI" id="CHEBI:58887"/>
    </ligand>
</feature>
<dbReference type="PANTHER" id="PTHR43617:SF31">
    <property type="entry name" value="MYCOTHIOL ACETYLTRANSFERASE"/>
    <property type="match status" value="1"/>
</dbReference>
<reference evidence="6 7" key="1">
    <citation type="submission" date="2018-10" db="EMBL/GenBank/DDBJ databases">
        <title>Marmoricola sp. 4Q3S-7 whole genome shotgun sequence.</title>
        <authorList>
            <person name="Li F."/>
        </authorList>
    </citation>
    <scope>NUCLEOTIDE SEQUENCE [LARGE SCALE GENOMIC DNA]</scope>
    <source>
        <strain evidence="6 7">4Q3S-7</strain>
    </source>
</reference>
<evidence type="ECO:0000313" key="7">
    <source>
        <dbReference type="Proteomes" id="UP000281708"/>
    </source>
</evidence>
<feature type="binding site" evidence="4">
    <location>
        <begin position="228"/>
        <end position="234"/>
    </location>
    <ligand>
        <name>acetyl-CoA</name>
        <dbReference type="ChEBI" id="CHEBI:57288"/>
        <label>2</label>
    </ligand>
</feature>
<dbReference type="InterPro" id="IPR050276">
    <property type="entry name" value="MshD_Acetyltransferase"/>
</dbReference>
<evidence type="ECO:0000313" key="6">
    <source>
        <dbReference type="EMBL" id="RLV48361.1"/>
    </source>
</evidence>
<proteinExistence type="inferred from homology"/>
<feature type="binding site" evidence="4">
    <location>
        <position position="255"/>
    </location>
    <ligand>
        <name>1D-myo-inositol 2-(L-cysteinylamino)-2-deoxy-alpha-D-glucopyranoside</name>
        <dbReference type="ChEBI" id="CHEBI:58887"/>
    </ligand>
</feature>
<dbReference type="PIRSF" id="PIRSF021524">
    <property type="entry name" value="MSH_acetyltransferase"/>
    <property type="match status" value="1"/>
</dbReference>
<dbReference type="InterPro" id="IPR000182">
    <property type="entry name" value="GNAT_dom"/>
</dbReference>
<dbReference type="SUPFAM" id="SSF55729">
    <property type="entry name" value="Acyl-CoA N-acyltransferases (Nat)"/>
    <property type="match status" value="1"/>
</dbReference>